<sequence>MEDWATIIGHPASGLRYQEWAGKARIIQEGQEVVSPSTDTDSVYKQYRARVDRAIGQ</sequence>
<dbReference type="Proteomes" id="UP000247188">
    <property type="component" value="Segment"/>
</dbReference>
<protein>
    <submittedName>
        <fullName evidence="1">Uncharacterized protein</fullName>
    </submittedName>
</protein>
<gene>
    <name evidence="1" type="primary">106</name>
    <name evidence="1" type="ORF">SEA_IBANTIK_106</name>
</gene>
<proteinExistence type="predicted"/>
<dbReference type="GeneID" id="80019325"/>
<dbReference type="RefSeq" id="YP_010754728.1">
    <property type="nucleotide sequence ID" value="NC_073462.1"/>
</dbReference>
<evidence type="ECO:0000313" key="1">
    <source>
        <dbReference type="EMBL" id="AWN05327.1"/>
    </source>
</evidence>
<reference evidence="2" key="1">
    <citation type="submission" date="2018-04" db="EMBL/GenBank/DDBJ databases">
        <authorList>
            <person name="Go L.Y."/>
            <person name="Mitchell J.A."/>
        </authorList>
    </citation>
    <scope>NUCLEOTIDE SEQUENCE [LARGE SCALE GENOMIC DNA]</scope>
</reference>
<evidence type="ECO:0000313" key="2">
    <source>
        <dbReference type="Proteomes" id="UP000247188"/>
    </source>
</evidence>
<keyword evidence="2" id="KW-1185">Reference proteome</keyword>
<organism evidence="1 2">
    <name type="scientific">Streptomyces phage Ibantik</name>
    <dbReference type="NCBI Taxonomy" id="2182397"/>
    <lineage>
        <taxon>Viruses</taxon>
        <taxon>Duplodnaviria</taxon>
        <taxon>Heunggongvirae</taxon>
        <taxon>Uroviricota</taxon>
        <taxon>Caudoviricetes</taxon>
        <taxon>Ibantikvirus</taxon>
        <taxon>Ibantikvirus ibantik</taxon>
    </lineage>
</organism>
<name>A0A2U8UNL8_9CAUD</name>
<dbReference type="EMBL" id="MH155870">
    <property type="protein sequence ID" value="AWN05327.1"/>
    <property type="molecule type" value="Genomic_DNA"/>
</dbReference>
<accession>A0A2U8UNL8</accession>
<dbReference type="KEGG" id="vg:80019325"/>